<gene>
    <name evidence="1" type="ORF">UXM345_LOCUS31414</name>
</gene>
<evidence type="ECO:0000313" key="1">
    <source>
        <dbReference type="EMBL" id="CAF4263686.1"/>
    </source>
</evidence>
<name>A0A820FPL2_9BILA</name>
<reference evidence="1" key="1">
    <citation type="submission" date="2021-02" db="EMBL/GenBank/DDBJ databases">
        <authorList>
            <person name="Nowell W R."/>
        </authorList>
    </citation>
    <scope>NUCLEOTIDE SEQUENCE</scope>
</reference>
<organism evidence="1 2">
    <name type="scientific">Rotaria magnacalcarata</name>
    <dbReference type="NCBI Taxonomy" id="392030"/>
    <lineage>
        <taxon>Eukaryota</taxon>
        <taxon>Metazoa</taxon>
        <taxon>Spiralia</taxon>
        <taxon>Gnathifera</taxon>
        <taxon>Rotifera</taxon>
        <taxon>Eurotatoria</taxon>
        <taxon>Bdelloidea</taxon>
        <taxon>Philodinida</taxon>
        <taxon>Philodinidae</taxon>
        <taxon>Rotaria</taxon>
    </lineage>
</organism>
<accession>A0A820FPL2</accession>
<dbReference type="EMBL" id="CAJOBF010008851">
    <property type="protein sequence ID" value="CAF4263686.1"/>
    <property type="molecule type" value="Genomic_DNA"/>
</dbReference>
<evidence type="ECO:0000313" key="2">
    <source>
        <dbReference type="Proteomes" id="UP000663842"/>
    </source>
</evidence>
<comment type="caution">
    <text evidence="1">The sequence shown here is derived from an EMBL/GenBank/DDBJ whole genome shotgun (WGS) entry which is preliminary data.</text>
</comment>
<proteinExistence type="predicted"/>
<sequence length="467" mass="55395">MFPIPGVFAFPELFSNPGLDASGQYSEQAQILNEQIDTQNRVQIILESFLSIMNYCRRLDFFYFLNALLDMMPIIRCIKNYKIRQYLLPDISSGVTVAIMPIPQAKDNIRDDLHHASILIYKMQILSMYHLLWATYWQSGLGQLIKQTPEQQQINYVVYSMNISFWSKEIKQIITTMEEQNIDTYTSPMNLVCYHKQELERQLRQMKIDLNEKVNHVSGYNLKVEQLLQDYITENLHEFRKEIQYEIKIITYDYQIEAIKQEFHRQNPSEYQKKLMEQSCLKRDEKETAEQELKYLQERIDHFNASDQSFEHSAIIDSIENVETRQQLQQQWQKIIEQAKGDFCMLSLKIAEDQRSRAELNYDNQVNKMYSIHDNASDFTILPLKMVDLISEHCQMIGELIQSINFFHKIMTEIISKNNETDDFVGIFPATVEFMLWMLNPYDKNGKEIPFQGIRYCTDDDTRQCKR</sequence>
<dbReference type="Proteomes" id="UP000663842">
    <property type="component" value="Unassembled WGS sequence"/>
</dbReference>
<protein>
    <submittedName>
        <fullName evidence="1">Uncharacterized protein</fullName>
    </submittedName>
</protein>
<dbReference type="AlphaFoldDB" id="A0A820FPL2"/>